<keyword evidence="2" id="KW-1185">Reference proteome</keyword>
<evidence type="ECO:0000313" key="1">
    <source>
        <dbReference type="EMBL" id="KAK4415558.1"/>
    </source>
</evidence>
<proteinExistence type="predicted"/>
<reference evidence="1" key="2">
    <citation type="journal article" date="2024" name="Plant">
        <title>Genomic evolution and insights into agronomic trait innovations of Sesamum species.</title>
        <authorList>
            <person name="Miao H."/>
            <person name="Wang L."/>
            <person name="Qu L."/>
            <person name="Liu H."/>
            <person name="Sun Y."/>
            <person name="Le M."/>
            <person name="Wang Q."/>
            <person name="Wei S."/>
            <person name="Zheng Y."/>
            <person name="Lin W."/>
            <person name="Duan Y."/>
            <person name="Cao H."/>
            <person name="Xiong S."/>
            <person name="Wang X."/>
            <person name="Wei L."/>
            <person name="Li C."/>
            <person name="Ma Q."/>
            <person name="Ju M."/>
            <person name="Zhao R."/>
            <person name="Li G."/>
            <person name="Mu C."/>
            <person name="Tian Q."/>
            <person name="Mei H."/>
            <person name="Zhang T."/>
            <person name="Gao T."/>
            <person name="Zhang H."/>
        </authorList>
    </citation>
    <scope>NUCLEOTIDE SEQUENCE</scope>
    <source>
        <strain evidence="1">3651</strain>
    </source>
</reference>
<comment type="caution">
    <text evidence="1">The sequence shown here is derived from an EMBL/GenBank/DDBJ whole genome shotgun (WGS) entry which is preliminary data.</text>
</comment>
<organism evidence="1 2">
    <name type="scientific">Sesamum alatum</name>
    <dbReference type="NCBI Taxonomy" id="300844"/>
    <lineage>
        <taxon>Eukaryota</taxon>
        <taxon>Viridiplantae</taxon>
        <taxon>Streptophyta</taxon>
        <taxon>Embryophyta</taxon>
        <taxon>Tracheophyta</taxon>
        <taxon>Spermatophyta</taxon>
        <taxon>Magnoliopsida</taxon>
        <taxon>eudicotyledons</taxon>
        <taxon>Gunneridae</taxon>
        <taxon>Pentapetalae</taxon>
        <taxon>asterids</taxon>
        <taxon>lamiids</taxon>
        <taxon>Lamiales</taxon>
        <taxon>Pedaliaceae</taxon>
        <taxon>Sesamum</taxon>
    </lineage>
</organism>
<dbReference type="AlphaFoldDB" id="A0AAE1XQD3"/>
<accession>A0AAE1XQD3</accession>
<dbReference type="EMBL" id="JACGWO010000011">
    <property type="protein sequence ID" value="KAK4415558.1"/>
    <property type="molecule type" value="Genomic_DNA"/>
</dbReference>
<name>A0AAE1XQD3_9LAMI</name>
<evidence type="ECO:0000313" key="2">
    <source>
        <dbReference type="Proteomes" id="UP001293254"/>
    </source>
</evidence>
<dbReference type="Proteomes" id="UP001293254">
    <property type="component" value="Unassembled WGS sequence"/>
</dbReference>
<gene>
    <name evidence="1" type="ORF">Salat_2663200</name>
</gene>
<protein>
    <submittedName>
        <fullName evidence="1">Uncharacterized protein</fullName>
    </submittedName>
</protein>
<reference evidence="1" key="1">
    <citation type="submission" date="2020-06" db="EMBL/GenBank/DDBJ databases">
        <authorList>
            <person name="Li T."/>
            <person name="Hu X."/>
            <person name="Zhang T."/>
            <person name="Song X."/>
            <person name="Zhang H."/>
            <person name="Dai N."/>
            <person name="Sheng W."/>
            <person name="Hou X."/>
            <person name="Wei L."/>
        </authorList>
    </citation>
    <scope>NUCLEOTIDE SEQUENCE</scope>
    <source>
        <strain evidence="1">3651</strain>
        <tissue evidence="1">Leaf</tissue>
    </source>
</reference>
<sequence length="101" mass="10860">MDSLYPPLPATAAANHSGTVGSAVDVVDDDEEIRKTFNYSKFSSLADRVLGDGDENALKTLERFRACWREKYGFNSAGSSSATMGILSEASPLPCRQRAVA</sequence>